<protein>
    <submittedName>
        <fullName evidence="1">Uncharacterized protein</fullName>
    </submittedName>
</protein>
<dbReference type="EMBL" id="JACVVK020000258">
    <property type="protein sequence ID" value="KAK7481710.1"/>
    <property type="molecule type" value="Genomic_DNA"/>
</dbReference>
<accession>A0ABD0K475</accession>
<dbReference type="Proteomes" id="UP001519460">
    <property type="component" value="Unassembled WGS sequence"/>
</dbReference>
<organism evidence="1 2">
    <name type="scientific">Batillaria attramentaria</name>
    <dbReference type="NCBI Taxonomy" id="370345"/>
    <lineage>
        <taxon>Eukaryota</taxon>
        <taxon>Metazoa</taxon>
        <taxon>Spiralia</taxon>
        <taxon>Lophotrochozoa</taxon>
        <taxon>Mollusca</taxon>
        <taxon>Gastropoda</taxon>
        <taxon>Caenogastropoda</taxon>
        <taxon>Sorbeoconcha</taxon>
        <taxon>Cerithioidea</taxon>
        <taxon>Batillariidae</taxon>
        <taxon>Batillaria</taxon>
    </lineage>
</organism>
<reference evidence="1 2" key="1">
    <citation type="journal article" date="2023" name="Sci. Data">
        <title>Genome assembly of the Korean intertidal mud-creeper Batillaria attramentaria.</title>
        <authorList>
            <person name="Patra A.K."/>
            <person name="Ho P.T."/>
            <person name="Jun S."/>
            <person name="Lee S.J."/>
            <person name="Kim Y."/>
            <person name="Won Y.J."/>
        </authorList>
    </citation>
    <scope>NUCLEOTIDE SEQUENCE [LARGE SCALE GENOMIC DNA]</scope>
    <source>
        <strain evidence="1">Wonlab-2016</strain>
    </source>
</reference>
<proteinExistence type="predicted"/>
<name>A0ABD0K475_9CAEN</name>
<keyword evidence="2" id="KW-1185">Reference proteome</keyword>
<dbReference type="AlphaFoldDB" id="A0ABD0K475"/>
<evidence type="ECO:0000313" key="2">
    <source>
        <dbReference type="Proteomes" id="UP001519460"/>
    </source>
</evidence>
<evidence type="ECO:0000313" key="1">
    <source>
        <dbReference type="EMBL" id="KAK7481710.1"/>
    </source>
</evidence>
<sequence length="168" mass="18953">MVVLFLSKSRQGQLMHLPLSKSRQGRLMHLPLSKSRQGQLMHLPLSKSRQGQLMHLPLSKSRQGQLMHLPLSKSRQVTTWSLPLLLPKSQQGQFPLPSKSQQGQYLYFCQSHSKVSTFTSAKVTARYEAKSAYSCSSGCPLVDHLNQICKKLLLKKRTSKSSAIYIYG</sequence>
<gene>
    <name evidence="1" type="ORF">BaRGS_00027083</name>
</gene>
<comment type="caution">
    <text evidence="1">The sequence shown here is derived from an EMBL/GenBank/DDBJ whole genome shotgun (WGS) entry which is preliminary data.</text>
</comment>